<sequence length="328" mass="36318">MGTSPSSVRGRSPITRCSGSWLGRCSRAIRCRSFRRAFAWNACSTPCSRAKHWPRRMASVEWIDPPQHGSAMLIQQRLTTEPVASGTYALLDMAFAPELASQLKHAAGAYPLVSLYTDLYRGPGLDAIAPTLLELPANDDDRLPLLERLLRLTSGKPMLSIIASDLPSGALALHLQQQMEAETPDKKAWMLRLADTRSFHALLEVFTPSQRERLLAGVKHWHYLGRDGQLVSVSGTSPQATPETQPYELEDLQHQRLQRLALPDALLFNIVRRPDLFGPLHGRISVAHACIEDALEKLTPTAELHDARLYGAVISALSEQQLILDEVA</sequence>
<protein>
    <recommendedName>
        <fullName evidence="1">DUF4123 domain-containing protein</fullName>
    </recommendedName>
</protein>
<accession>A0A250DT69</accession>
<dbReference type="KEGG" id="vbo:CKY39_31685"/>
<organism evidence="2 3">
    <name type="scientific">Variovorax boronicumulans</name>
    <dbReference type="NCBI Taxonomy" id="436515"/>
    <lineage>
        <taxon>Bacteria</taxon>
        <taxon>Pseudomonadati</taxon>
        <taxon>Pseudomonadota</taxon>
        <taxon>Betaproteobacteria</taxon>
        <taxon>Burkholderiales</taxon>
        <taxon>Comamonadaceae</taxon>
        <taxon>Variovorax</taxon>
    </lineage>
</organism>
<dbReference type="Proteomes" id="UP000217154">
    <property type="component" value="Chromosome"/>
</dbReference>
<evidence type="ECO:0000259" key="1">
    <source>
        <dbReference type="Pfam" id="PF13503"/>
    </source>
</evidence>
<dbReference type="Pfam" id="PF13503">
    <property type="entry name" value="DUF4123"/>
    <property type="match status" value="1"/>
</dbReference>
<reference evidence="2 3" key="1">
    <citation type="submission" date="2017-09" db="EMBL/GenBank/DDBJ databases">
        <title>The diverse metabolic capabilities of V. boronicumulans make it an excellent choice for continued studies on novel biodegradation.</title>
        <authorList>
            <person name="Sun S."/>
        </authorList>
    </citation>
    <scope>NUCLEOTIDE SEQUENCE [LARGE SCALE GENOMIC DNA]</scope>
    <source>
        <strain evidence="2 3">J1</strain>
    </source>
</reference>
<evidence type="ECO:0000313" key="3">
    <source>
        <dbReference type="Proteomes" id="UP000217154"/>
    </source>
</evidence>
<evidence type="ECO:0000313" key="2">
    <source>
        <dbReference type="EMBL" id="ATA57281.1"/>
    </source>
</evidence>
<proteinExistence type="predicted"/>
<name>A0A250DT69_9BURK</name>
<feature type="domain" description="DUF4123" evidence="1">
    <location>
        <begin position="88"/>
        <end position="212"/>
    </location>
</feature>
<dbReference type="AlphaFoldDB" id="A0A250DT69"/>
<dbReference type="EMBL" id="CP023284">
    <property type="protein sequence ID" value="ATA57281.1"/>
    <property type="molecule type" value="Genomic_DNA"/>
</dbReference>
<gene>
    <name evidence="2" type="ORF">CKY39_31685</name>
</gene>
<dbReference type="InterPro" id="IPR025391">
    <property type="entry name" value="DUF4123"/>
</dbReference>